<feature type="region of interest" description="Disordered" evidence="1">
    <location>
        <begin position="169"/>
        <end position="224"/>
    </location>
</feature>
<protein>
    <submittedName>
        <fullName evidence="2">Uncharacterized protein</fullName>
    </submittedName>
</protein>
<evidence type="ECO:0000313" key="3">
    <source>
        <dbReference type="Proteomes" id="UP000186817"/>
    </source>
</evidence>
<dbReference type="AlphaFoldDB" id="A0A1Q9CJA1"/>
<keyword evidence="3" id="KW-1185">Reference proteome</keyword>
<sequence>MQEGIATSKTGEQLSSAPEGETSRPCWPQYVAAWAKALKKDLPTWTFVLDTATDTQIRFARLINDFYANPEFKVRSGNNESEWKFQYSGIRRVGRPKSDWLLETYADAYEQIAGDIEQGQSPPHLADATPVHVEDQIAEGQELQLQHPEVEGVPVTFGPPAKIVRTHRPAHLDEDARKQASARRAELVAQGAEASSVEDCGVPGDVDEEQVDARMFEPRWKQTA</sequence>
<gene>
    <name evidence="2" type="ORF">AK812_SmicGene36285</name>
</gene>
<name>A0A1Q9CJA1_SYMMI</name>
<feature type="compositionally biased region" description="Polar residues" evidence="1">
    <location>
        <begin position="1"/>
        <end position="16"/>
    </location>
</feature>
<feature type="compositionally biased region" description="Basic and acidic residues" evidence="1">
    <location>
        <begin position="211"/>
        <end position="224"/>
    </location>
</feature>
<feature type="region of interest" description="Disordered" evidence="1">
    <location>
        <begin position="1"/>
        <end position="24"/>
    </location>
</feature>
<comment type="caution">
    <text evidence="2">The sequence shown here is derived from an EMBL/GenBank/DDBJ whole genome shotgun (WGS) entry which is preliminary data.</text>
</comment>
<accession>A0A1Q9CJA1</accession>
<dbReference type="OrthoDB" id="10641179at2759"/>
<feature type="compositionally biased region" description="Basic and acidic residues" evidence="1">
    <location>
        <begin position="170"/>
        <end position="186"/>
    </location>
</feature>
<evidence type="ECO:0000256" key="1">
    <source>
        <dbReference type="SAM" id="MobiDB-lite"/>
    </source>
</evidence>
<evidence type="ECO:0000313" key="2">
    <source>
        <dbReference type="EMBL" id="OLP83018.1"/>
    </source>
</evidence>
<reference evidence="2 3" key="1">
    <citation type="submission" date="2016-02" db="EMBL/GenBank/DDBJ databases">
        <title>Genome analysis of coral dinoflagellate symbionts highlights evolutionary adaptations to a symbiotic lifestyle.</title>
        <authorList>
            <person name="Aranda M."/>
            <person name="Li Y."/>
            <person name="Liew Y.J."/>
            <person name="Baumgarten S."/>
            <person name="Simakov O."/>
            <person name="Wilson M."/>
            <person name="Piel J."/>
            <person name="Ashoor H."/>
            <person name="Bougouffa S."/>
            <person name="Bajic V.B."/>
            <person name="Ryu T."/>
            <person name="Ravasi T."/>
            <person name="Bayer T."/>
            <person name="Micklem G."/>
            <person name="Kim H."/>
            <person name="Bhak J."/>
            <person name="Lajeunesse T.C."/>
            <person name="Voolstra C.R."/>
        </authorList>
    </citation>
    <scope>NUCLEOTIDE SEQUENCE [LARGE SCALE GENOMIC DNA]</scope>
    <source>
        <strain evidence="2 3">CCMP2467</strain>
    </source>
</reference>
<dbReference type="Proteomes" id="UP000186817">
    <property type="component" value="Unassembled WGS sequence"/>
</dbReference>
<proteinExistence type="predicted"/>
<dbReference type="EMBL" id="LSRX01001149">
    <property type="protein sequence ID" value="OLP83018.1"/>
    <property type="molecule type" value="Genomic_DNA"/>
</dbReference>
<organism evidence="2 3">
    <name type="scientific">Symbiodinium microadriaticum</name>
    <name type="common">Dinoflagellate</name>
    <name type="synonym">Zooxanthella microadriatica</name>
    <dbReference type="NCBI Taxonomy" id="2951"/>
    <lineage>
        <taxon>Eukaryota</taxon>
        <taxon>Sar</taxon>
        <taxon>Alveolata</taxon>
        <taxon>Dinophyceae</taxon>
        <taxon>Suessiales</taxon>
        <taxon>Symbiodiniaceae</taxon>
        <taxon>Symbiodinium</taxon>
    </lineage>
</organism>